<evidence type="ECO:0000259" key="13">
    <source>
        <dbReference type="PROSITE" id="PS50109"/>
    </source>
</evidence>
<evidence type="ECO:0000256" key="12">
    <source>
        <dbReference type="SAM" id="Phobius"/>
    </source>
</evidence>
<evidence type="ECO:0000256" key="3">
    <source>
        <dbReference type="ARBA" id="ARBA00012438"/>
    </source>
</evidence>
<evidence type="ECO:0000256" key="4">
    <source>
        <dbReference type="ARBA" id="ARBA00022475"/>
    </source>
</evidence>
<dbReference type="Gene3D" id="3.30.565.10">
    <property type="entry name" value="Histidine kinase-like ATPase, C-terminal domain"/>
    <property type="match status" value="1"/>
</dbReference>
<feature type="domain" description="PAC" evidence="15">
    <location>
        <begin position="481"/>
        <end position="533"/>
    </location>
</feature>
<dbReference type="InterPro" id="IPR003661">
    <property type="entry name" value="HisK_dim/P_dom"/>
</dbReference>
<evidence type="ECO:0000256" key="5">
    <source>
        <dbReference type="ARBA" id="ARBA00022553"/>
    </source>
</evidence>
<keyword evidence="4" id="KW-1003">Cell membrane</keyword>
<protein>
    <recommendedName>
        <fullName evidence="3">histidine kinase</fullName>
        <ecNumber evidence="3">2.7.13.3</ecNumber>
    </recommendedName>
</protein>
<keyword evidence="7" id="KW-0547">Nucleotide-binding</keyword>
<dbReference type="InterPro" id="IPR013656">
    <property type="entry name" value="PAS_4"/>
</dbReference>
<dbReference type="EC" id="2.7.13.3" evidence="3"/>
<dbReference type="InterPro" id="IPR035965">
    <property type="entry name" value="PAS-like_dom_sf"/>
</dbReference>
<dbReference type="InterPro" id="IPR001610">
    <property type="entry name" value="PAC"/>
</dbReference>
<dbReference type="InterPro" id="IPR005467">
    <property type="entry name" value="His_kinase_dom"/>
</dbReference>
<proteinExistence type="predicted"/>
<dbReference type="NCBIfam" id="TIGR00229">
    <property type="entry name" value="sensory_box"/>
    <property type="match status" value="1"/>
</dbReference>
<dbReference type="PRINTS" id="PR00344">
    <property type="entry name" value="BCTRLSENSOR"/>
</dbReference>
<dbReference type="SMART" id="SM00388">
    <property type="entry name" value="HisKA"/>
    <property type="match status" value="1"/>
</dbReference>
<dbReference type="SUPFAM" id="SSF158472">
    <property type="entry name" value="HAMP domain-like"/>
    <property type="match status" value="1"/>
</dbReference>
<dbReference type="RefSeq" id="WP_315606207.1">
    <property type="nucleotide sequence ID" value="NZ_CP130318.1"/>
</dbReference>
<keyword evidence="12" id="KW-1133">Transmembrane helix</keyword>
<dbReference type="SMART" id="SM00304">
    <property type="entry name" value="HAMP"/>
    <property type="match status" value="1"/>
</dbReference>
<dbReference type="InterPro" id="IPR003594">
    <property type="entry name" value="HATPase_dom"/>
</dbReference>
<reference evidence="17 18" key="1">
    <citation type="submission" date="2022-02" db="EMBL/GenBank/DDBJ databases">
        <title>Paenibacillus sp. MBLB1776 Whole Genome Shotgun Sequencing.</title>
        <authorList>
            <person name="Hwang C.Y."/>
            <person name="Cho E.-S."/>
            <person name="Seo M.-J."/>
        </authorList>
    </citation>
    <scope>NUCLEOTIDE SEQUENCE [LARGE SCALE GENOMIC DNA]</scope>
    <source>
        <strain evidence="17 18">MBLB1776</strain>
    </source>
</reference>
<dbReference type="InterPro" id="IPR000014">
    <property type="entry name" value="PAS"/>
</dbReference>
<evidence type="ECO:0000313" key="17">
    <source>
        <dbReference type="EMBL" id="WNQ12430.1"/>
    </source>
</evidence>
<dbReference type="GO" id="GO:0005524">
    <property type="term" value="F:ATP binding"/>
    <property type="evidence" value="ECO:0007669"/>
    <property type="project" value="UniProtKB-KW"/>
</dbReference>
<feature type="domain" description="Histidine kinase" evidence="13">
    <location>
        <begin position="546"/>
        <end position="751"/>
    </location>
</feature>
<keyword evidence="5" id="KW-0597">Phosphoprotein</keyword>
<dbReference type="InterPro" id="IPR003660">
    <property type="entry name" value="HAMP_dom"/>
</dbReference>
<dbReference type="InterPro" id="IPR036890">
    <property type="entry name" value="HATPase_C_sf"/>
</dbReference>
<evidence type="ECO:0000259" key="16">
    <source>
        <dbReference type="PROSITE" id="PS50885"/>
    </source>
</evidence>
<evidence type="ECO:0000256" key="6">
    <source>
        <dbReference type="ARBA" id="ARBA00022679"/>
    </source>
</evidence>
<dbReference type="GO" id="GO:0000155">
    <property type="term" value="F:phosphorelay sensor kinase activity"/>
    <property type="evidence" value="ECO:0007669"/>
    <property type="project" value="InterPro"/>
</dbReference>
<gene>
    <name evidence="17" type="ORF">MJA45_05100</name>
</gene>
<evidence type="ECO:0000256" key="1">
    <source>
        <dbReference type="ARBA" id="ARBA00000085"/>
    </source>
</evidence>
<sequence length="752" mass="83706">MKLSLYISVILSIILSANIVLYYYTSRDTLKRDLEGQVRMVAQEIAVVVEQSDQASAYLQEQLGGKLRLAAISAQGELDPDIRQVTDEELVKLSAKLEVSHISLLQRVNDDIVVVKSSDPKAVNKGVKELGYWYTALDQLLASHTVTVPQGQKLVNFWSGPLEISTTDPVHINKWGYYNDGSRDYIVSPFLKGNFLEEFIRVTGPDTLVNKLLKENPMFFEMTGFNPVYFGRDSTYPLSDGTKLTPEARKPIRFGTYQLPDARDEAEIRRVHEDGRSLMTEGNLSDGRRVIKSFIPIPGSKPYVIGIVTDAAAVYGVLKEQLVKHIFISLLLLAIIVATSYLFADYFIRPLDRILEKVNRIAAGDFGPPVTIRGTDEFSLLADRVNVMSDNLEASTARLKETVEELNSTKQYLESFITNTSDSIQVVDLEGRTILTNQAFETMYGWDANEAWGERLPLIPEDRLAETGRIYNLVKEGGQVTDVETVHRRKNGSCFDVSTTVSPIRGSRGEVVAVASISRDITGRKQTEEMLRRSEKLSVVGQLAAGVAHEIRNPLTTLRGFVQLQKEGGVRKPAHLDLMLSELDRINFIVSEFMVLSKPHVQSFSRKDLGQIIRDIVALLEPQAIMANVVLVTEFESGIPEVECVENQLKQVFVNLVKNGLEAMDEGGELKISLKKIDANRVMVRIVDEGCGIPADQLHRLGEPFFTNKESGNGLGLMVSQQIISNHKGHMLIRSEIGKGTCIDVTLPVSQP</sequence>
<organism evidence="17 18">
    <name type="scientific">Paenibacillus aurantius</name>
    <dbReference type="NCBI Taxonomy" id="2918900"/>
    <lineage>
        <taxon>Bacteria</taxon>
        <taxon>Bacillati</taxon>
        <taxon>Bacillota</taxon>
        <taxon>Bacilli</taxon>
        <taxon>Bacillales</taxon>
        <taxon>Paenibacillaceae</taxon>
        <taxon>Paenibacillus</taxon>
    </lineage>
</organism>
<evidence type="ECO:0000259" key="15">
    <source>
        <dbReference type="PROSITE" id="PS50113"/>
    </source>
</evidence>
<evidence type="ECO:0000256" key="11">
    <source>
        <dbReference type="ARBA" id="ARBA00023136"/>
    </source>
</evidence>
<dbReference type="InterPro" id="IPR004358">
    <property type="entry name" value="Sig_transdc_His_kin-like_C"/>
</dbReference>
<dbReference type="Gene3D" id="6.10.340.10">
    <property type="match status" value="1"/>
</dbReference>
<accession>A0AA96REH0</accession>
<evidence type="ECO:0000256" key="10">
    <source>
        <dbReference type="ARBA" id="ARBA00023012"/>
    </source>
</evidence>
<feature type="transmembrane region" description="Helical" evidence="12">
    <location>
        <begin position="326"/>
        <end position="344"/>
    </location>
</feature>
<dbReference type="Proteomes" id="UP001305702">
    <property type="component" value="Chromosome"/>
</dbReference>
<dbReference type="Pfam" id="PF08448">
    <property type="entry name" value="PAS_4"/>
    <property type="match status" value="1"/>
</dbReference>
<dbReference type="EMBL" id="CP130318">
    <property type="protein sequence ID" value="WNQ12430.1"/>
    <property type="molecule type" value="Genomic_DNA"/>
</dbReference>
<dbReference type="SUPFAM" id="SSF55785">
    <property type="entry name" value="PYP-like sensor domain (PAS domain)"/>
    <property type="match status" value="1"/>
</dbReference>
<feature type="domain" description="HAMP" evidence="16">
    <location>
        <begin position="345"/>
        <end position="397"/>
    </location>
</feature>
<keyword evidence="8" id="KW-0418">Kinase</keyword>
<evidence type="ECO:0000313" key="18">
    <source>
        <dbReference type="Proteomes" id="UP001305702"/>
    </source>
</evidence>
<dbReference type="Gene3D" id="1.10.287.130">
    <property type="match status" value="1"/>
</dbReference>
<evidence type="ECO:0000256" key="9">
    <source>
        <dbReference type="ARBA" id="ARBA00022840"/>
    </source>
</evidence>
<evidence type="ECO:0000259" key="14">
    <source>
        <dbReference type="PROSITE" id="PS50112"/>
    </source>
</evidence>
<dbReference type="AlphaFoldDB" id="A0AA96REH0"/>
<dbReference type="PROSITE" id="PS50112">
    <property type="entry name" value="PAS"/>
    <property type="match status" value="1"/>
</dbReference>
<dbReference type="CDD" id="cd06225">
    <property type="entry name" value="HAMP"/>
    <property type="match status" value="1"/>
</dbReference>
<keyword evidence="18" id="KW-1185">Reference proteome</keyword>
<feature type="domain" description="PAS" evidence="14">
    <location>
        <begin position="409"/>
        <end position="478"/>
    </location>
</feature>
<dbReference type="SUPFAM" id="SSF47384">
    <property type="entry name" value="Homodimeric domain of signal transducing histidine kinase"/>
    <property type="match status" value="1"/>
</dbReference>
<evidence type="ECO:0000256" key="2">
    <source>
        <dbReference type="ARBA" id="ARBA00004651"/>
    </source>
</evidence>
<dbReference type="Pfam" id="PF00672">
    <property type="entry name" value="HAMP"/>
    <property type="match status" value="1"/>
</dbReference>
<dbReference type="SUPFAM" id="SSF55874">
    <property type="entry name" value="ATPase domain of HSP90 chaperone/DNA topoisomerase II/histidine kinase"/>
    <property type="match status" value="1"/>
</dbReference>
<evidence type="ECO:0000256" key="7">
    <source>
        <dbReference type="ARBA" id="ARBA00022741"/>
    </source>
</evidence>
<keyword evidence="10" id="KW-0902">Two-component regulatory system</keyword>
<keyword evidence="12" id="KW-0812">Transmembrane</keyword>
<evidence type="ECO:0000256" key="8">
    <source>
        <dbReference type="ARBA" id="ARBA00022777"/>
    </source>
</evidence>
<dbReference type="CDD" id="cd00082">
    <property type="entry name" value="HisKA"/>
    <property type="match status" value="1"/>
</dbReference>
<dbReference type="KEGG" id="paun:MJA45_05100"/>
<dbReference type="InterPro" id="IPR036097">
    <property type="entry name" value="HisK_dim/P_sf"/>
</dbReference>
<keyword evidence="11 12" id="KW-0472">Membrane</keyword>
<dbReference type="SMART" id="SM00387">
    <property type="entry name" value="HATPase_c"/>
    <property type="match status" value="1"/>
</dbReference>
<dbReference type="InterPro" id="IPR000700">
    <property type="entry name" value="PAS-assoc_C"/>
</dbReference>
<dbReference type="CDD" id="cd00130">
    <property type="entry name" value="PAS"/>
    <property type="match status" value="1"/>
</dbReference>
<dbReference type="Pfam" id="PF02518">
    <property type="entry name" value="HATPase_c"/>
    <property type="match status" value="1"/>
</dbReference>
<dbReference type="Gene3D" id="3.30.450.20">
    <property type="entry name" value="PAS domain"/>
    <property type="match status" value="1"/>
</dbReference>
<dbReference type="Pfam" id="PF00512">
    <property type="entry name" value="HisKA"/>
    <property type="match status" value="1"/>
</dbReference>
<keyword evidence="6" id="KW-0808">Transferase</keyword>
<dbReference type="PROSITE" id="PS50109">
    <property type="entry name" value="HIS_KIN"/>
    <property type="match status" value="1"/>
</dbReference>
<dbReference type="GO" id="GO:0005886">
    <property type="term" value="C:plasma membrane"/>
    <property type="evidence" value="ECO:0007669"/>
    <property type="project" value="UniProtKB-SubCell"/>
</dbReference>
<comment type="catalytic activity">
    <reaction evidence="1">
        <text>ATP + protein L-histidine = ADP + protein N-phospho-L-histidine.</text>
        <dbReference type="EC" id="2.7.13.3"/>
    </reaction>
</comment>
<feature type="transmembrane region" description="Helical" evidence="12">
    <location>
        <begin position="6"/>
        <end position="24"/>
    </location>
</feature>
<comment type="subcellular location">
    <subcellularLocation>
        <location evidence="2">Cell membrane</location>
        <topology evidence="2">Multi-pass membrane protein</topology>
    </subcellularLocation>
</comment>
<dbReference type="PROSITE" id="PS50113">
    <property type="entry name" value="PAC"/>
    <property type="match status" value="1"/>
</dbReference>
<dbReference type="PANTHER" id="PTHR43065:SF34">
    <property type="entry name" value="SPORULATION KINASE A"/>
    <property type="match status" value="1"/>
</dbReference>
<keyword evidence="9 17" id="KW-0067">ATP-binding</keyword>
<dbReference type="SMART" id="SM00086">
    <property type="entry name" value="PAC"/>
    <property type="match status" value="1"/>
</dbReference>
<name>A0AA96REH0_9BACL</name>
<dbReference type="PROSITE" id="PS50885">
    <property type="entry name" value="HAMP"/>
    <property type="match status" value="1"/>
</dbReference>
<dbReference type="PANTHER" id="PTHR43065">
    <property type="entry name" value="SENSOR HISTIDINE KINASE"/>
    <property type="match status" value="1"/>
</dbReference>